<evidence type="ECO:0000256" key="2">
    <source>
        <dbReference type="SAM" id="Phobius"/>
    </source>
</evidence>
<gene>
    <name evidence="4" type="primary">Piso0_003133</name>
    <name evidence="4" type="ORF">GNLVRS01_PISO0G05616g</name>
    <name evidence="5" type="ORF">GNLVRS01_PISO0H05617g</name>
</gene>
<evidence type="ECO:0000313" key="4">
    <source>
        <dbReference type="EMBL" id="CCE80036.1"/>
    </source>
</evidence>
<feature type="coiled-coil region" evidence="1">
    <location>
        <begin position="213"/>
        <end position="240"/>
    </location>
</feature>
<protein>
    <submittedName>
        <fullName evidence="4">Piso0_003133 protein</fullName>
    </submittedName>
</protein>
<name>G8YKF6_PICSO</name>
<dbReference type="Proteomes" id="UP000005222">
    <property type="component" value="Chromosome G"/>
</dbReference>
<evidence type="ECO:0000313" key="6">
    <source>
        <dbReference type="Proteomes" id="UP000005222"/>
    </source>
</evidence>
<dbReference type="Pfam" id="PF01105">
    <property type="entry name" value="EMP24_GP25L"/>
    <property type="match status" value="1"/>
</dbReference>
<dbReference type="eggNOG" id="ENOG502T27P">
    <property type="taxonomic scope" value="Eukaryota"/>
</dbReference>
<sequence length="294" mass="34617">MKCRKLLQIVIYNIIITQVSCLGLIIPPIRAGDTSKYSSVKNLYNCVSYMTLKDDIVIARLVTGERVPSQKLNVRIFDGEENQIRFKEDIYHEYSFIFTNLHNPRSVQHDSRGQSKRRNFLQKLPYMAPATGKQKERAEEIMNSHLSKSFIHICFDNTYSDKSWSFHPQERQVELYVDIKNKTTFSQTNYNQYARFFNKHTETDRKDRSGFTANDFENSINVLKTELNEVTSNLENSESILKTLMEHEYKLRDTNESIFTDYTMNSVIILSVTFIFGIIQLTYLKYYLKKRKVI</sequence>
<dbReference type="AlphaFoldDB" id="G8YKF6"/>
<reference evidence="6" key="2">
    <citation type="journal article" date="2012" name="G3 (Bethesda)">
        <title>Pichia sorbitophila, an interspecies yeast hybrid reveals early steps of genome resolution following polyploidization.</title>
        <authorList>
            <person name="Leh Louis V."/>
            <person name="Despons L."/>
            <person name="Friedrich A."/>
            <person name="Martin T."/>
            <person name="Durrens P."/>
            <person name="Casaregola S."/>
            <person name="Neuveglise C."/>
            <person name="Fairhead C."/>
            <person name="Marck C."/>
            <person name="Cruz J.A."/>
            <person name="Straub M.L."/>
            <person name="Kugler V."/>
            <person name="Sacerdot C."/>
            <person name="Uzunov Z."/>
            <person name="Thierry A."/>
            <person name="Weiss S."/>
            <person name="Bleykasten C."/>
            <person name="De Montigny J."/>
            <person name="Jacques N."/>
            <person name="Jung P."/>
            <person name="Lemaire M."/>
            <person name="Mallet S."/>
            <person name="Morel G."/>
            <person name="Richard G.F."/>
            <person name="Sarkar A."/>
            <person name="Savel G."/>
            <person name="Schacherer J."/>
            <person name="Seret M.L."/>
            <person name="Talla E."/>
            <person name="Samson G."/>
            <person name="Jubin C."/>
            <person name="Poulain J."/>
            <person name="Vacherie B."/>
            <person name="Barbe V."/>
            <person name="Pelletier E."/>
            <person name="Sherman D.J."/>
            <person name="Westhof E."/>
            <person name="Weissenbach J."/>
            <person name="Baret P.V."/>
            <person name="Wincker P."/>
            <person name="Gaillardin C."/>
            <person name="Dujon B."/>
            <person name="Souciet J.L."/>
        </authorList>
    </citation>
    <scope>NUCLEOTIDE SEQUENCE [LARGE SCALE GENOMIC DNA]</scope>
    <source>
        <strain evidence="6">ATCC MYA-4447 / BCRC 22081 / CBS 7064 / NBRC 10061 / NRRL Y-12695</strain>
    </source>
</reference>
<keyword evidence="2" id="KW-1133">Transmembrane helix</keyword>
<keyword evidence="6" id="KW-1185">Reference proteome</keyword>
<evidence type="ECO:0000313" key="5">
    <source>
        <dbReference type="EMBL" id="CCE80801.1"/>
    </source>
</evidence>
<dbReference type="InParanoid" id="G8YKF6"/>
<keyword evidence="1" id="KW-0175">Coiled coil</keyword>
<dbReference type="InterPro" id="IPR009038">
    <property type="entry name" value="GOLD_dom"/>
</dbReference>
<evidence type="ECO:0000259" key="3">
    <source>
        <dbReference type="SMART" id="SM01190"/>
    </source>
</evidence>
<dbReference type="OrthoDB" id="4013248at2759"/>
<evidence type="ECO:0000256" key="1">
    <source>
        <dbReference type="SAM" id="Coils"/>
    </source>
</evidence>
<proteinExistence type="predicted"/>
<dbReference type="SMART" id="SM01190">
    <property type="entry name" value="EMP24_GP25L"/>
    <property type="match status" value="1"/>
</dbReference>
<feature type="transmembrane region" description="Helical" evidence="2">
    <location>
        <begin position="9"/>
        <end position="29"/>
    </location>
</feature>
<feature type="transmembrane region" description="Helical" evidence="2">
    <location>
        <begin position="262"/>
        <end position="284"/>
    </location>
</feature>
<dbReference type="EMBL" id="FO082052">
    <property type="protein sequence ID" value="CCE80801.1"/>
    <property type="molecule type" value="Genomic_DNA"/>
</dbReference>
<feature type="domain" description="GOLD" evidence="3">
    <location>
        <begin position="21"/>
        <end position="289"/>
    </location>
</feature>
<organism evidence="4 6">
    <name type="scientific">Pichia sorbitophila (strain ATCC MYA-4447 / BCRC 22081 / CBS 7064 / NBRC 10061 / NRRL Y-12695)</name>
    <name type="common">Hybrid yeast</name>
    <dbReference type="NCBI Taxonomy" id="559304"/>
    <lineage>
        <taxon>Eukaryota</taxon>
        <taxon>Fungi</taxon>
        <taxon>Dikarya</taxon>
        <taxon>Ascomycota</taxon>
        <taxon>Saccharomycotina</taxon>
        <taxon>Pichiomycetes</taxon>
        <taxon>Debaryomycetaceae</taxon>
        <taxon>Millerozyma</taxon>
    </lineage>
</organism>
<dbReference type="EMBL" id="FO082053">
    <property type="protein sequence ID" value="CCE80036.1"/>
    <property type="molecule type" value="Genomic_DNA"/>
</dbReference>
<keyword evidence="2" id="KW-0472">Membrane</keyword>
<keyword evidence="2" id="KW-0812">Transmembrane</keyword>
<dbReference type="HOGENOM" id="CLU_947017_0_0_1"/>
<dbReference type="Proteomes" id="UP000005222">
    <property type="component" value="Chromosome H"/>
</dbReference>
<reference evidence="4" key="1">
    <citation type="submission" date="2011-10" db="EMBL/GenBank/DDBJ databases">
        <authorList>
            <person name="Genoscope - CEA"/>
        </authorList>
    </citation>
    <scope>NUCLEOTIDE SEQUENCE</scope>
</reference>
<accession>G8YKF6</accession>